<dbReference type="PANTHER" id="PTHR43266">
    <property type="entry name" value="MACROLIDE-EFFLUX PROTEIN"/>
    <property type="match status" value="1"/>
</dbReference>
<dbReference type="GO" id="GO:0022857">
    <property type="term" value="F:transmembrane transporter activity"/>
    <property type="evidence" value="ECO:0007669"/>
    <property type="project" value="InterPro"/>
</dbReference>
<organism evidence="8">
    <name type="scientific">marine metagenome</name>
    <dbReference type="NCBI Taxonomy" id="408172"/>
    <lineage>
        <taxon>unclassified sequences</taxon>
        <taxon>metagenomes</taxon>
        <taxon>ecological metagenomes</taxon>
    </lineage>
</organism>
<dbReference type="CDD" id="cd06173">
    <property type="entry name" value="MFS_MefA_like"/>
    <property type="match status" value="1"/>
</dbReference>
<feature type="transmembrane region" description="Helical" evidence="7">
    <location>
        <begin position="315"/>
        <end position="334"/>
    </location>
</feature>
<comment type="subcellular location">
    <subcellularLocation>
        <location evidence="1">Cell membrane</location>
        <topology evidence="1">Multi-pass membrane protein</topology>
    </subcellularLocation>
</comment>
<feature type="non-terminal residue" evidence="8">
    <location>
        <position position="1"/>
    </location>
</feature>
<keyword evidence="5 7" id="KW-1133">Transmembrane helix</keyword>
<feature type="transmembrane region" description="Helical" evidence="7">
    <location>
        <begin position="242"/>
        <end position="267"/>
    </location>
</feature>
<dbReference type="PRINTS" id="PR01988">
    <property type="entry name" value="EXPORTERBACE"/>
</dbReference>
<dbReference type="GO" id="GO:0005886">
    <property type="term" value="C:plasma membrane"/>
    <property type="evidence" value="ECO:0007669"/>
    <property type="project" value="UniProtKB-SubCell"/>
</dbReference>
<feature type="transmembrane region" description="Helical" evidence="7">
    <location>
        <begin position="171"/>
        <end position="189"/>
    </location>
</feature>
<evidence type="ECO:0000256" key="6">
    <source>
        <dbReference type="ARBA" id="ARBA00023136"/>
    </source>
</evidence>
<accession>A0A381XF38</accession>
<evidence type="ECO:0000256" key="1">
    <source>
        <dbReference type="ARBA" id="ARBA00004651"/>
    </source>
</evidence>
<protein>
    <recommendedName>
        <fullName evidence="9">Major facilitator superfamily (MFS) profile domain-containing protein</fullName>
    </recommendedName>
</protein>
<evidence type="ECO:0000256" key="3">
    <source>
        <dbReference type="ARBA" id="ARBA00022475"/>
    </source>
</evidence>
<feature type="transmembrane region" description="Helical" evidence="7">
    <location>
        <begin position="78"/>
        <end position="97"/>
    </location>
</feature>
<keyword evidence="4 7" id="KW-0812">Transmembrane</keyword>
<keyword evidence="2" id="KW-0813">Transport</keyword>
<feature type="non-terminal residue" evidence="8">
    <location>
        <position position="396"/>
    </location>
</feature>
<evidence type="ECO:0000313" key="8">
    <source>
        <dbReference type="EMBL" id="SVA63230.1"/>
    </source>
</evidence>
<gene>
    <name evidence="8" type="ORF">METZ01_LOCUS116084</name>
</gene>
<evidence type="ECO:0000256" key="5">
    <source>
        <dbReference type="ARBA" id="ARBA00022989"/>
    </source>
</evidence>
<dbReference type="Pfam" id="PF07690">
    <property type="entry name" value="MFS_1"/>
    <property type="match status" value="1"/>
</dbReference>
<name>A0A381XF38_9ZZZZ</name>
<evidence type="ECO:0000256" key="2">
    <source>
        <dbReference type="ARBA" id="ARBA00022448"/>
    </source>
</evidence>
<feature type="transmembrane region" description="Helical" evidence="7">
    <location>
        <begin position="21"/>
        <end position="39"/>
    </location>
</feature>
<sequence>VGFVQLLRQNATFRRLFTANEISFIGDWFTVIALFLLAAEATDNSPLAIAGVLAARSFTFAPLEPFTGMLADRYSRKALMLMANLSSFVILVAVLSLDLLGSLASVYALAVAMVVGRAVFDPSEYAYLPNICDADELLTANALASGGWSVALGVGAGIGGLTISAYGIETALWIDTLTFLAAALLIATLPEGGPDTSERTPATPRVLLGEIWAGWRHILANPPIRRVVLAKGMWASGGGAQVFLLILIGMSAGFGDIAAGIGILYMARGFGSGFGPVVGRPLMANRRLMPYLLGLALGGSGLFYLAVAASEWTRVILVFIFLSHASSGINWVLSTTMLQERAADEWRGRVAGTDNLGITLTMGISALAAGLVMEHDLLALRELIALTGLIQISVGL</sequence>
<dbReference type="InterPro" id="IPR011701">
    <property type="entry name" value="MFS"/>
</dbReference>
<dbReference type="PANTHER" id="PTHR43266:SF2">
    <property type="entry name" value="MAJOR FACILITATOR SUPERFAMILY (MFS) PROFILE DOMAIN-CONTAINING PROTEIN"/>
    <property type="match status" value="1"/>
</dbReference>
<feature type="transmembrane region" description="Helical" evidence="7">
    <location>
        <begin position="288"/>
        <end position="309"/>
    </location>
</feature>
<dbReference type="SUPFAM" id="SSF103473">
    <property type="entry name" value="MFS general substrate transporter"/>
    <property type="match status" value="1"/>
</dbReference>
<proteinExistence type="predicted"/>
<evidence type="ECO:0008006" key="9">
    <source>
        <dbReference type="Google" id="ProtNLM"/>
    </source>
</evidence>
<reference evidence="8" key="1">
    <citation type="submission" date="2018-05" db="EMBL/GenBank/DDBJ databases">
        <authorList>
            <person name="Lanie J.A."/>
            <person name="Ng W.-L."/>
            <person name="Kazmierczak K.M."/>
            <person name="Andrzejewski T.M."/>
            <person name="Davidsen T.M."/>
            <person name="Wayne K.J."/>
            <person name="Tettelin H."/>
            <person name="Glass J.I."/>
            <person name="Rusch D."/>
            <person name="Podicherti R."/>
            <person name="Tsui H.-C.T."/>
            <person name="Winkler M.E."/>
        </authorList>
    </citation>
    <scope>NUCLEOTIDE SEQUENCE</scope>
</reference>
<feature type="transmembrane region" description="Helical" evidence="7">
    <location>
        <begin position="103"/>
        <end position="120"/>
    </location>
</feature>
<dbReference type="InterPro" id="IPR036259">
    <property type="entry name" value="MFS_trans_sf"/>
</dbReference>
<evidence type="ECO:0000256" key="7">
    <source>
        <dbReference type="SAM" id="Phobius"/>
    </source>
</evidence>
<dbReference type="EMBL" id="UINC01014915">
    <property type="protein sequence ID" value="SVA63230.1"/>
    <property type="molecule type" value="Genomic_DNA"/>
</dbReference>
<feature type="transmembrane region" description="Helical" evidence="7">
    <location>
        <begin position="355"/>
        <end position="373"/>
    </location>
</feature>
<dbReference type="Gene3D" id="1.20.1250.20">
    <property type="entry name" value="MFS general substrate transporter like domains"/>
    <property type="match status" value="1"/>
</dbReference>
<keyword evidence="6 7" id="KW-0472">Membrane</keyword>
<evidence type="ECO:0000256" key="4">
    <source>
        <dbReference type="ARBA" id="ARBA00022692"/>
    </source>
</evidence>
<dbReference type="InterPro" id="IPR022324">
    <property type="entry name" value="Bacilysin_exporter_BacE_put"/>
</dbReference>
<keyword evidence="3" id="KW-1003">Cell membrane</keyword>
<dbReference type="AlphaFoldDB" id="A0A381XF38"/>